<dbReference type="AlphaFoldDB" id="A0A4C1SDH7"/>
<protein>
    <submittedName>
        <fullName evidence="1">Uncharacterized protein</fullName>
    </submittedName>
</protein>
<comment type="caution">
    <text evidence="1">The sequence shown here is derived from an EMBL/GenBank/DDBJ whole genome shotgun (WGS) entry which is preliminary data.</text>
</comment>
<dbReference type="EMBL" id="BGZK01000004">
    <property type="protein sequence ID" value="GBO99905.1"/>
    <property type="molecule type" value="Genomic_DNA"/>
</dbReference>
<dbReference type="Proteomes" id="UP000299102">
    <property type="component" value="Unassembled WGS sequence"/>
</dbReference>
<organism evidence="1 2">
    <name type="scientific">Eumeta variegata</name>
    <name type="common">Bagworm moth</name>
    <name type="synonym">Eumeta japonica</name>
    <dbReference type="NCBI Taxonomy" id="151549"/>
    <lineage>
        <taxon>Eukaryota</taxon>
        <taxon>Metazoa</taxon>
        <taxon>Ecdysozoa</taxon>
        <taxon>Arthropoda</taxon>
        <taxon>Hexapoda</taxon>
        <taxon>Insecta</taxon>
        <taxon>Pterygota</taxon>
        <taxon>Neoptera</taxon>
        <taxon>Endopterygota</taxon>
        <taxon>Lepidoptera</taxon>
        <taxon>Glossata</taxon>
        <taxon>Ditrysia</taxon>
        <taxon>Tineoidea</taxon>
        <taxon>Psychidae</taxon>
        <taxon>Oiketicinae</taxon>
        <taxon>Eumeta</taxon>
    </lineage>
</organism>
<name>A0A4C1SDH7_EUMVA</name>
<sequence>MGSEASLMPPLLRGGGRCHPNPYWDGVESLRFKLLEGRPGEESGVGIGERAEGRGRGEVVNPAFGSRVAYNAFSISLANW</sequence>
<evidence type="ECO:0000313" key="2">
    <source>
        <dbReference type="Proteomes" id="UP000299102"/>
    </source>
</evidence>
<reference evidence="1 2" key="1">
    <citation type="journal article" date="2019" name="Commun. Biol.">
        <title>The bagworm genome reveals a unique fibroin gene that provides high tensile strength.</title>
        <authorList>
            <person name="Kono N."/>
            <person name="Nakamura H."/>
            <person name="Ohtoshi R."/>
            <person name="Tomita M."/>
            <person name="Numata K."/>
            <person name="Arakawa K."/>
        </authorList>
    </citation>
    <scope>NUCLEOTIDE SEQUENCE [LARGE SCALE GENOMIC DNA]</scope>
</reference>
<evidence type="ECO:0000313" key="1">
    <source>
        <dbReference type="EMBL" id="GBO99905.1"/>
    </source>
</evidence>
<proteinExistence type="predicted"/>
<accession>A0A4C1SDH7</accession>
<keyword evidence="2" id="KW-1185">Reference proteome</keyword>
<gene>
    <name evidence="1" type="ORF">EVAR_74278_1</name>
</gene>